<accession>A0ABQ1V4Y0</accession>
<dbReference type="PANTHER" id="PTHR30417:SF1">
    <property type="entry name" value="N-ACETYLMURAMOYL-L-ALANINE AMIDASE AMID"/>
    <property type="match status" value="1"/>
</dbReference>
<evidence type="ECO:0000256" key="3">
    <source>
        <dbReference type="ARBA" id="ARBA00022801"/>
    </source>
</evidence>
<gene>
    <name evidence="6" type="ORF">GCM10007298_38630</name>
</gene>
<dbReference type="InterPro" id="IPR013207">
    <property type="entry name" value="LGFP"/>
</dbReference>
<dbReference type="CDD" id="cd06583">
    <property type="entry name" value="PGRP"/>
    <property type="match status" value="1"/>
</dbReference>
<sequence length="341" mass="36781">MSDPTWLPEILRAEGLTVREIAGWRDRGHGDFGNIWGIVCHHTGSNNASANSIAFHPDLGLASQLHLSRDGIYTVCGAGVAWHAGQGSWPGIQTNNANQVTIGIEAASAGQDWPPAQYNAYVRGVAAILRKLGQPASHAIGHKEWGAIQGKWDPGAIDMNKFRRDVQAVIDRKAPVVVVNEINETAKRATWLGKRGTAGETSVGKDGKGRMVAFENGHVYFYPGLGAHAIPHGGLFEAFADYGYERGALGYPVRDFTKLDHGAVQAFQGGVLYRQDGAAKGFYVTGDIGKRYADTGYEKGPWGYPTSNEFVDSDGNRVQTFEHTVARWHSSHVVATTAGKA</sequence>
<dbReference type="EMBL" id="BMCS01000003">
    <property type="protein sequence ID" value="GGF39211.1"/>
    <property type="molecule type" value="Genomic_DNA"/>
</dbReference>
<dbReference type="SUPFAM" id="SSF55846">
    <property type="entry name" value="N-acetylmuramoyl-L-alanine amidase-like"/>
    <property type="match status" value="1"/>
</dbReference>
<comment type="caution">
    <text evidence="6">The sequence shown here is derived from an EMBL/GenBank/DDBJ whole genome shotgun (WGS) entry which is preliminary data.</text>
</comment>
<organism evidence="6 7">
    <name type="scientific">Williamsia phyllosphaerae</name>
    <dbReference type="NCBI Taxonomy" id="885042"/>
    <lineage>
        <taxon>Bacteria</taxon>
        <taxon>Bacillati</taxon>
        <taxon>Actinomycetota</taxon>
        <taxon>Actinomycetes</taxon>
        <taxon>Mycobacteriales</taxon>
        <taxon>Nocardiaceae</taxon>
        <taxon>Williamsia</taxon>
    </lineage>
</organism>
<keyword evidence="4" id="KW-0961">Cell wall biogenesis/degradation</keyword>
<dbReference type="Gene3D" id="3.40.80.10">
    <property type="entry name" value="Peptidoglycan recognition protein-like"/>
    <property type="match status" value="1"/>
</dbReference>
<protein>
    <recommendedName>
        <fullName evidence="2">N-acetylmuramoyl-L-alanine amidase</fullName>
        <ecNumber evidence="2">3.5.1.28</ecNumber>
    </recommendedName>
</protein>
<keyword evidence="3" id="KW-0378">Hydrolase</keyword>
<dbReference type="RefSeq" id="WP_188492029.1">
    <property type="nucleotide sequence ID" value="NZ_BMCS01000003.1"/>
</dbReference>
<dbReference type="Pfam" id="PF01510">
    <property type="entry name" value="Amidase_2"/>
    <property type="match status" value="1"/>
</dbReference>
<keyword evidence="7" id="KW-1185">Reference proteome</keyword>
<evidence type="ECO:0000313" key="6">
    <source>
        <dbReference type="EMBL" id="GGF39211.1"/>
    </source>
</evidence>
<evidence type="ECO:0000313" key="7">
    <source>
        <dbReference type="Proteomes" id="UP000632454"/>
    </source>
</evidence>
<evidence type="ECO:0000256" key="4">
    <source>
        <dbReference type="ARBA" id="ARBA00023316"/>
    </source>
</evidence>
<dbReference type="Proteomes" id="UP000632454">
    <property type="component" value="Unassembled WGS sequence"/>
</dbReference>
<dbReference type="InterPro" id="IPR051206">
    <property type="entry name" value="NAMLAA_amidase_2"/>
</dbReference>
<dbReference type="PANTHER" id="PTHR30417">
    <property type="entry name" value="N-ACETYLMURAMOYL-L-ALANINE AMIDASE AMID"/>
    <property type="match status" value="1"/>
</dbReference>
<name>A0ABQ1V4Y0_9NOCA</name>
<comment type="catalytic activity">
    <reaction evidence="1">
        <text>Hydrolyzes the link between N-acetylmuramoyl residues and L-amino acid residues in certain cell-wall glycopeptides.</text>
        <dbReference type="EC" id="3.5.1.28"/>
    </reaction>
</comment>
<dbReference type="EC" id="3.5.1.28" evidence="2"/>
<dbReference type="SMART" id="SM00644">
    <property type="entry name" value="Ami_2"/>
    <property type="match status" value="1"/>
</dbReference>
<evidence type="ECO:0000256" key="2">
    <source>
        <dbReference type="ARBA" id="ARBA00011901"/>
    </source>
</evidence>
<dbReference type="InterPro" id="IPR036505">
    <property type="entry name" value="Amidase/PGRP_sf"/>
</dbReference>
<evidence type="ECO:0000256" key="1">
    <source>
        <dbReference type="ARBA" id="ARBA00001561"/>
    </source>
</evidence>
<evidence type="ECO:0000259" key="5">
    <source>
        <dbReference type="SMART" id="SM00644"/>
    </source>
</evidence>
<proteinExistence type="predicted"/>
<feature type="domain" description="N-acetylmuramoyl-L-alanine amidase" evidence="5">
    <location>
        <begin position="23"/>
        <end position="155"/>
    </location>
</feature>
<dbReference type="Pfam" id="PF08310">
    <property type="entry name" value="LGFP"/>
    <property type="match status" value="2"/>
</dbReference>
<reference evidence="7" key="1">
    <citation type="journal article" date="2019" name="Int. J. Syst. Evol. Microbiol.">
        <title>The Global Catalogue of Microorganisms (GCM) 10K type strain sequencing project: providing services to taxonomists for standard genome sequencing and annotation.</title>
        <authorList>
            <consortium name="The Broad Institute Genomics Platform"/>
            <consortium name="The Broad Institute Genome Sequencing Center for Infectious Disease"/>
            <person name="Wu L."/>
            <person name="Ma J."/>
        </authorList>
    </citation>
    <scope>NUCLEOTIDE SEQUENCE [LARGE SCALE GENOMIC DNA]</scope>
    <source>
        <strain evidence="7">CCM 7855</strain>
    </source>
</reference>
<dbReference type="InterPro" id="IPR002502">
    <property type="entry name" value="Amidase_domain"/>
</dbReference>